<reference evidence="1 2" key="1">
    <citation type="journal article" date="2020" name="Mol. Biol. Evol.">
        <title>Distinct Expression and Methylation Patterns for Genes with Different Fates following a Single Whole-Genome Duplication in Flowering Plants.</title>
        <authorList>
            <person name="Shi T."/>
            <person name="Rahmani R.S."/>
            <person name="Gugger P.F."/>
            <person name="Wang M."/>
            <person name="Li H."/>
            <person name="Zhang Y."/>
            <person name="Li Z."/>
            <person name="Wang Q."/>
            <person name="Van de Peer Y."/>
            <person name="Marchal K."/>
            <person name="Chen J."/>
        </authorList>
    </citation>
    <scope>NUCLEOTIDE SEQUENCE [LARGE SCALE GENOMIC DNA]</scope>
    <source>
        <tissue evidence="1">Leaf</tissue>
    </source>
</reference>
<dbReference type="AlphaFoldDB" id="A0A822XM55"/>
<proteinExistence type="predicted"/>
<name>A0A822XM55_NELNU</name>
<gene>
    <name evidence="1" type="ORF">HUJ06_022575</name>
</gene>
<evidence type="ECO:0000313" key="1">
    <source>
        <dbReference type="EMBL" id="DAD21112.1"/>
    </source>
</evidence>
<protein>
    <submittedName>
        <fullName evidence="1">Uncharacterized protein</fullName>
    </submittedName>
</protein>
<sequence>MTFFIDTNILAVVWSGLIVTVAGVSVQINTSNFSCLWRE</sequence>
<comment type="caution">
    <text evidence="1">The sequence shown here is derived from an EMBL/GenBank/DDBJ whole genome shotgun (WGS) entry which is preliminary data.</text>
</comment>
<organism evidence="1 2">
    <name type="scientific">Nelumbo nucifera</name>
    <name type="common">Sacred lotus</name>
    <dbReference type="NCBI Taxonomy" id="4432"/>
    <lineage>
        <taxon>Eukaryota</taxon>
        <taxon>Viridiplantae</taxon>
        <taxon>Streptophyta</taxon>
        <taxon>Embryophyta</taxon>
        <taxon>Tracheophyta</taxon>
        <taxon>Spermatophyta</taxon>
        <taxon>Magnoliopsida</taxon>
        <taxon>Proteales</taxon>
        <taxon>Nelumbonaceae</taxon>
        <taxon>Nelumbo</taxon>
    </lineage>
</organism>
<dbReference type="Proteomes" id="UP000607653">
    <property type="component" value="Unassembled WGS sequence"/>
</dbReference>
<accession>A0A822XM55</accession>
<evidence type="ECO:0000313" key="2">
    <source>
        <dbReference type="Proteomes" id="UP000607653"/>
    </source>
</evidence>
<keyword evidence="2" id="KW-1185">Reference proteome</keyword>
<dbReference type="EMBL" id="DUZY01000001">
    <property type="protein sequence ID" value="DAD21112.1"/>
    <property type="molecule type" value="Genomic_DNA"/>
</dbReference>